<feature type="chain" id="PRO_5022990583" description="Rap1a immunity protein domain-containing protein" evidence="1">
    <location>
        <begin position="25"/>
        <end position="144"/>
    </location>
</feature>
<feature type="domain" description="Rap1a immunity protein" evidence="2">
    <location>
        <begin position="42"/>
        <end position="135"/>
    </location>
</feature>
<name>A0A5B2TAU6_9PROT</name>
<proteinExistence type="predicted"/>
<evidence type="ECO:0000313" key="3">
    <source>
        <dbReference type="EMBL" id="KAA2211224.1"/>
    </source>
</evidence>
<gene>
    <name evidence="3" type="ORF">F0Q34_21260</name>
</gene>
<evidence type="ECO:0000259" key="2">
    <source>
        <dbReference type="Pfam" id="PF18602"/>
    </source>
</evidence>
<reference evidence="3 4" key="1">
    <citation type="journal article" date="2015" name="Int. J. Syst. Evol. Microbiol.">
        <title>Roseomonas oryzae sp. nov., isolated from paddy rhizosphere soil.</title>
        <authorList>
            <person name="Ramaprasad E.V."/>
            <person name="Sasikala Ch."/>
            <person name="Ramana Ch.V."/>
        </authorList>
    </citation>
    <scope>NUCLEOTIDE SEQUENCE [LARGE SCALE GENOMIC DNA]</scope>
    <source>
        <strain evidence="3 4">KCTC 42542</strain>
    </source>
</reference>
<dbReference type="Proteomes" id="UP000322110">
    <property type="component" value="Unassembled WGS sequence"/>
</dbReference>
<keyword evidence="1" id="KW-0732">Signal</keyword>
<comment type="caution">
    <text evidence="3">The sequence shown here is derived from an EMBL/GenBank/DDBJ whole genome shotgun (WGS) entry which is preliminary data.</text>
</comment>
<dbReference type="AlphaFoldDB" id="A0A5B2TAU6"/>
<organism evidence="3 4">
    <name type="scientific">Teichococcus oryzae</name>
    <dbReference type="NCBI Taxonomy" id="1608942"/>
    <lineage>
        <taxon>Bacteria</taxon>
        <taxon>Pseudomonadati</taxon>
        <taxon>Pseudomonadota</taxon>
        <taxon>Alphaproteobacteria</taxon>
        <taxon>Acetobacterales</taxon>
        <taxon>Roseomonadaceae</taxon>
        <taxon>Roseomonas</taxon>
    </lineage>
</organism>
<dbReference type="Pfam" id="PF18602">
    <property type="entry name" value="Rap1a"/>
    <property type="match status" value="1"/>
</dbReference>
<accession>A0A5B2TAU6</accession>
<keyword evidence="4" id="KW-1185">Reference proteome</keyword>
<sequence>MKTGAIISSFVAGVLLIVTSPALAQRGSEATAVEADVPGRNVGDLAELCDAGLQDPQRSDAQAYCNGFIVGVGQFHASITAAGGAQRPIFCIPHPQPTLNGVAAAYVTWARGNPQYAGERAVDGLMRFAAETYPCLSPSTTRRR</sequence>
<protein>
    <recommendedName>
        <fullName evidence="2">Rap1a immunity protein domain-containing protein</fullName>
    </recommendedName>
</protein>
<dbReference type="OrthoDB" id="5516488at2"/>
<dbReference type="InterPro" id="IPR041238">
    <property type="entry name" value="Rap1a"/>
</dbReference>
<evidence type="ECO:0000256" key="1">
    <source>
        <dbReference type="SAM" id="SignalP"/>
    </source>
</evidence>
<dbReference type="EMBL" id="VUKA01000047">
    <property type="protein sequence ID" value="KAA2211224.1"/>
    <property type="molecule type" value="Genomic_DNA"/>
</dbReference>
<evidence type="ECO:0000313" key="4">
    <source>
        <dbReference type="Proteomes" id="UP000322110"/>
    </source>
</evidence>
<feature type="signal peptide" evidence="1">
    <location>
        <begin position="1"/>
        <end position="24"/>
    </location>
</feature>
<dbReference type="RefSeq" id="WP_149814377.1">
    <property type="nucleotide sequence ID" value="NZ_VUKA01000047.1"/>
</dbReference>